<evidence type="ECO:0000256" key="1">
    <source>
        <dbReference type="SAM" id="MobiDB-lite"/>
    </source>
</evidence>
<dbReference type="EMBL" id="JBHSPC010000101">
    <property type="protein sequence ID" value="MFC5674084.1"/>
    <property type="molecule type" value="Genomic_DNA"/>
</dbReference>
<reference evidence="3" key="1">
    <citation type="journal article" date="2019" name="Int. J. Syst. Evol. Microbiol.">
        <title>The Global Catalogue of Microorganisms (GCM) 10K type strain sequencing project: providing services to taxonomists for standard genome sequencing and annotation.</title>
        <authorList>
            <consortium name="The Broad Institute Genomics Platform"/>
            <consortium name="The Broad Institute Genome Sequencing Center for Infectious Disease"/>
            <person name="Wu L."/>
            <person name="Ma J."/>
        </authorList>
    </citation>
    <scope>NUCLEOTIDE SEQUENCE [LARGE SCALE GENOMIC DNA]</scope>
    <source>
        <strain evidence="3">JCM 13852</strain>
    </source>
</reference>
<accession>A0ABW0XXU1</accession>
<dbReference type="RefSeq" id="WP_381218371.1">
    <property type="nucleotide sequence ID" value="NZ_JBHSPC010000101.1"/>
</dbReference>
<proteinExistence type="predicted"/>
<protein>
    <submittedName>
        <fullName evidence="2">Uncharacterized protein</fullName>
    </submittedName>
</protein>
<evidence type="ECO:0000313" key="3">
    <source>
        <dbReference type="Proteomes" id="UP001596183"/>
    </source>
</evidence>
<sequence length="51" mass="5342">MTETPSDSRQDEADTGVALSTALGQLDAGGRARCDPAPRRPTPLDFLADTP</sequence>
<organism evidence="2 3">
    <name type="scientific">Streptomyces incanus</name>
    <dbReference type="NCBI Taxonomy" id="887453"/>
    <lineage>
        <taxon>Bacteria</taxon>
        <taxon>Bacillati</taxon>
        <taxon>Actinomycetota</taxon>
        <taxon>Actinomycetes</taxon>
        <taxon>Kitasatosporales</taxon>
        <taxon>Streptomycetaceae</taxon>
        <taxon>Streptomyces</taxon>
    </lineage>
</organism>
<feature type="region of interest" description="Disordered" evidence="1">
    <location>
        <begin position="23"/>
        <end position="51"/>
    </location>
</feature>
<keyword evidence="3" id="KW-1185">Reference proteome</keyword>
<gene>
    <name evidence="2" type="ORF">ACFP2V_29615</name>
</gene>
<evidence type="ECO:0000313" key="2">
    <source>
        <dbReference type="EMBL" id="MFC5674084.1"/>
    </source>
</evidence>
<name>A0ABW0XXU1_9ACTN</name>
<comment type="caution">
    <text evidence="2">The sequence shown here is derived from an EMBL/GenBank/DDBJ whole genome shotgun (WGS) entry which is preliminary data.</text>
</comment>
<dbReference type="Proteomes" id="UP001596183">
    <property type="component" value="Unassembled WGS sequence"/>
</dbReference>